<dbReference type="PANTHER" id="PTHR46825:SF9">
    <property type="entry name" value="BETA-LACTAMASE-RELATED DOMAIN-CONTAINING PROTEIN"/>
    <property type="match status" value="1"/>
</dbReference>
<keyword evidence="1" id="KW-1133">Transmembrane helix</keyword>
<dbReference type="Pfam" id="PF00144">
    <property type="entry name" value="Beta-lactamase"/>
    <property type="match status" value="1"/>
</dbReference>
<gene>
    <name evidence="3" type="ORF">OR613_09645</name>
</gene>
<dbReference type="Gene3D" id="3.40.710.10">
    <property type="entry name" value="DD-peptidase/beta-lactamase superfamily"/>
    <property type="match status" value="1"/>
</dbReference>
<evidence type="ECO:0000259" key="2">
    <source>
        <dbReference type="Pfam" id="PF00144"/>
    </source>
</evidence>
<accession>A0AAJ5QW03</accession>
<name>A0AAJ5QW03_9ENTR</name>
<evidence type="ECO:0000313" key="3">
    <source>
        <dbReference type="EMBL" id="WBW63132.1"/>
    </source>
</evidence>
<evidence type="ECO:0000313" key="4">
    <source>
        <dbReference type="Proteomes" id="UP001210130"/>
    </source>
</evidence>
<keyword evidence="1" id="KW-0472">Membrane</keyword>
<keyword evidence="4" id="KW-1185">Reference proteome</keyword>
<dbReference type="PANTHER" id="PTHR46825">
    <property type="entry name" value="D-ALANYL-D-ALANINE-CARBOXYPEPTIDASE/ENDOPEPTIDASE AMPH"/>
    <property type="match status" value="1"/>
</dbReference>
<dbReference type="InterPro" id="IPR012338">
    <property type="entry name" value="Beta-lactam/transpept-like"/>
</dbReference>
<dbReference type="InterPro" id="IPR050491">
    <property type="entry name" value="AmpC-like"/>
</dbReference>
<dbReference type="GO" id="GO:0016787">
    <property type="term" value="F:hydrolase activity"/>
    <property type="evidence" value="ECO:0007669"/>
    <property type="project" value="UniProtKB-KW"/>
</dbReference>
<dbReference type="RefSeq" id="WP_131047802.1">
    <property type="nucleotide sequence ID" value="NZ_CP112887.1"/>
</dbReference>
<dbReference type="EMBL" id="CP112887">
    <property type="protein sequence ID" value="WBW63132.1"/>
    <property type="molecule type" value="Genomic_DNA"/>
</dbReference>
<sequence>MNKCHFRSHPRLLAAGTVFISLITAGIYLQPGFSTPSLRQTGDASMASFLTPLLKGSRGSVAAALITPRGVQYALWDSDYNKQYEIASLTKTMTSSLLMEAFRRGEATAQTRVGELIPEISGPAREITLEQLASHRSGLPPLASSLRQKIRIISRIILRENFWEYDEKSVIEMVNHTRLTAPARFDYSNTGYALLGLALSRAANQPFTTLLQTRVFAQAKMANTVVAEELTPDTSTFHHGWAVSGFAEAPWIQRAFTPAAGVRSTIIDMAHYAQTLLAGGLAGSAAMPPRFSTDDADSRVGYAWFTTRIHGRDITWHDGESSGFTSAIAFDPQQQSAVVILSDTAWPVIGPAIRLLLTQTPAKMEAHHEMD</sequence>
<proteinExistence type="predicted"/>
<feature type="transmembrane region" description="Helical" evidence="1">
    <location>
        <begin position="12"/>
        <end position="29"/>
    </location>
</feature>
<keyword evidence="3" id="KW-0378">Hydrolase</keyword>
<dbReference type="InterPro" id="IPR001466">
    <property type="entry name" value="Beta-lactam-related"/>
</dbReference>
<keyword evidence="1" id="KW-0812">Transmembrane</keyword>
<feature type="domain" description="Beta-lactamase-related" evidence="2">
    <location>
        <begin position="51"/>
        <end position="344"/>
    </location>
</feature>
<protein>
    <submittedName>
        <fullName evidence="3">Serine hydrolase</fullName>
    </submittedName>
</protein>
<dbReference type="SUPFAM" id="SSF56601">
    <property type="entry name" value="beta-lactamase/transpeptidase-like"/>
    <property type="match status" value="1"/>
</dbReference>
<reference evidence="3 4" key="1">
    <citation type="journal article" date="2023" name="Microbiol. Resour. Announc.">
        <title>Complete Genome Sequence of the First Colistin-Resistant Raoultella electrica Strain.</title>
        <authorList>
            <person name="Aldeia C."/>
            <person name="Campos-Madueno E.I."/>
            <person name="Sendi P."/>
            <person name="Endimiani A."/>
        </authorList>
    </citation>
    <scope>NUCLEOTIDE SEQUENCE [LARGE SCALE GENOMIC DNA]</scope>
    <source>
        <strain evidence="3 4">S2-IND-01-C</strain>
    </source>
</reference>
<dbReference type="AlphaFoldDB" id="A0AAJ5QW03"/>
<evidence type="ECO:0000256" key="1">
    <source>
        <dbReference type="SAM" id="Phobius"/>
    </source>
</evidence>
<dbReference type="Proteomes" id="UP001210130">
    <property type="component" value="Chromosome"/>
</dbReference>
<organism evidence="3 4">
    <name type="scientific">Klebsiella electrica</name>
    <dbReference type="NCBI Taxonomy" id="1259973"/>
    <lineage>
        <taxon>Bacteria</taxon>
        <taxon>Pseudomonadati</taxon>
        <taxon>Pseudomonadota</taxon>
        <taxon>Gammaproteobacteria</taxon>
        <taxon>Enterobacterales</taxon>
        <taxon>Enterobacteriaceae</taxon>
        <taxon>Klebsiella/Raoultella group</taxon>
        <taxon>Klebsiella</taxon>
    </lineage>
</organism>